<feature type="domain" description="UspA" evidence="2">
    <location>
        <begin position="157"/>
        <end position="294"/>
    </location>
</feature>
<dbReference type="Proteomes" id="UP001165041">
    <property type="component" value="Unassembled WGS sequence"/>
</dbReference>
<dbReference type="PRINTS" id="PR01438">
    <property type="entry name" value="UNVRSLSTRESS"/>
</dbReference>
<proteinExistence type="inferred from homology"/>
<dbReference type="InterPro" id="IPR006015">
    <property type="entry name" value="Universal_stress_UspA"/>
</dbReference>
<dbReference type="Gene3D" id="3.40.50.620">
    <property type="entry name" value="HUPs"/>
    <property type="match status" value="2"/>
</dbReference>
<evidence type="ECO:0000256" key="1">
    <source>
        <dbReference type="ARBA" id="ARBA00008791"/>
    </source>
</evidence>
<dbReference type="InterPro" id="IPR014729">
    <property type="entry name" value="Rossmann-like_a/b/a_fold"/>
</dbReference>
<comment type="caution">
    <text evidence="3">The sequence shown here is derived from an EMBL/GenBank/DDBJ whole genome shotgun (WGS) entry which is preliminary data.</text>
</comment>
<comment type="similarity">
    <text evidence="1">Belongs to the universal stress protein A family.</text>
</comment>
<name>A0A9W6V5N5_9ACTN</name>
<protein>
    <recommendedName>
        <fullName evidence="2">UspA domain-containing protein</fullName>
    </recommendedName>
</protein>
<sequence length="296" mass="30923">MGNGVTARSLSEVTVNGLITVGYDGTPGSAAAARWASREAGLRGLRVELLLAWPWTAPHLLGTPDAVAESRRWLARQEAGLRARSPGVDVTAVHRSGPARDVLLAAAERSVVLALGSRGLGALHGYFVGAVGRDVLGRAACPVVLVRADEEASRPAREVVLGLDLDHCCDAALRFAFEAAALRAAPLRVVHAWRPPRGSGLVPAVTASLVRVAAAEAVQRFTGTLDPWREEYPGVEVVPSLLRGGAAGTLVEAADRPDRLVVGRRTRGTLPGPLLGPVTQAAVHHVRGPLAVVPCD</sequence>
<evidence type="ECO:0000259" key="2">
    <source>
        <dbReference type="Pfam" id="PF00582"/>
    </source>
</evidence>
<dbReference type="InterPro" id="IPR006016">
    <property type="entry name" value="UspA"/>
</dbReference>
<evidence type="ECO:0000313" key="4">
    <source>
        <dbReference type="Proteomes" id="UP001165041"/>
    </source>
</evidence>
<dbReference type="EMBL" id="BSSA01000025">
    <property type="protein sequence ID" value="GLW73412.1"/>
    <property type="molecule type" value="Genomic_DNA"/>
</dbReference>
<gene>
    <name evidence="3" type="ORF">Kpho02_57110</name>
</gene>
<dbReference type="PANTHER" id="PTHR46553:SF3">
    <property type="entry name" value="ADENINE NUCLEOTIDE ALPHA HYDROLASES-LIKE SUPERFAMILY PROTEIN"/>
    <property type="match status" value="1"/>
</dbReference>
<dbReference type="AlphaFoldDB" id="A0A9W6V5N5"/>
<reference evidence="3" key="1">
    <citation type="submission" date="2023-02" db="EMBL/GenBank/DDBJ databases">
        <title>Kitasatospora phosalacinea NBRC 14627.</title>
        <authorList>
            <person name="Ichikawa N."/>
            <person name="Sato H."/>
            <person name="Tonouchi N."/>
        </authorList>
    </citation>
    <scope>NUCLEOTIDE SEQUENCE</scope>
    <source>
        <strain evidence="3">NBRC 14627</strain>
    </source>
</reference>
<accession>A0A9W6V5N5</accession>
<dbReference type="SUPFAM" id="SSF52402">
    <property type="entry name" value="Adenine nucleotide alpha hydrolases-like"/>
    <property type="match status" value="2"/>
</dbReference>
<organism evidence="3 4">
    <name type="scientific">Kitasatospora phosalacinea</name>
    <dbReference type="NCBI Taxonomy" id="2065"/>
    <lineage>
        <taxon>Bacteria</taxon>
        <taxon>Bacillati</taxon>
        <taxon>Actinomycetota</taxon>
        <taxon>Actinomycetes</taxon>
        <taxon>Kitasatosporales</taxon>
        <taxon>Streptomycetaceae</taxon>
        <taxon>Kitasatospora</taxon>
    </lineage>
</organism>
<evidence type="ECO:0000313" key="3">
    <source>
        <dbReference type="EMBL" id="GLW73412.1"/>
    </source>
</evidence>
<dbReference type="Pfam" id="PF00582">
    <property type="entry name" value="Usp"/>
    <property type="match status" value="2"/>
</dbReference>
<feature type="domain" description="UspA" evidence="2">
    <location>
        <begin position="19"/>
        <end position="147"/>
    </location>
</feature>
<dbReference type="PANTHER" id="PTHR46553">
    <property type="entry name" value="ADENINE NUCLEOTIDE ALPHA HYDROLASES-LIKE SUPERFAMILY PROTEIN"/>
    <property type="match status" value="1"/>
</dbReference>